<evidence type="ECO:0000313" key="3">
    <source>
        <dbReference type="Proteomes" id="UP001597512"/>
    </source>
</evidence>
<name>A0ABW6ARL9_9BACT</name>
<dbReference type="EMBL" id="JBHUOM010000023">
    <property type="protein sequence ID" value="MFD2937068.1"/>
    <property type="molecule type" value="Genomic_DNA"/>
</dbReference>
<dbReference type="RefSeq" id="WP_381506499.1">
    <property type="nucleotide sequence ID" value="NZ_JBHUOM010000023.1"/>
</dbReference>
<keyword evidence="3" id="KW-1185">Reference proteome</keyword>
<evidence type="ECO:0000256" key="1">
    <source>
        <dbReference type="SAM" id="MobiDB-lite"/>
    </source>
</evidence>
<protein>
    <submittedName>
        <fullName evidence="2">Uncharacterized protein</fullName>
    </submittedName>
</protein>
<sequence length="150" mass="17044">MEKKQAFSDLGKQVQSMLIDRRQKNGDSPSLRIIEEFGNIAVELLEQLEIIAATPKHTHGPTYRTDASDHSQNPTYNQHEHFSQTTYTPEVSVVQERVYRIGKDLIISTSGQFVFRPKSCLLLTAVGPIKLSKIESQALYDRMKFDYGLS</sequence>
<reference evidence="3" key="1">
    <citation type="journal article" date="2019" name="Int. J. Syst. Evol. Microbiol.">
        <title>The Global Catalogue of Microorganisms (GCM) 10K type strain sequencing project: providing services to taxonomists for standard genome sequencing and annotation.</title>
        <authorList>
            <consortium name="The Broad Institute Genomics Platform"/>
            <consortium name="The Broad Institute Genome Sequencing Center for Infectious Disease"/>
            <person name="Wu L."/>
            <person name="Ma J."/>
        </authorList>
    </citation>
    <scope>NUCLEOTIDE SEQUENCE [LARGE SCALE GENOMIC DNA]</scope>
    <source>
        <strain evidence="3">KCTC 52490</strain>
    </source>
</reference>
<evidence type="ECO:0000313" key="2">
    <source>
        <dbReference type="EMBL" id="MFD2937068.1"/>
    </source>
</evidence>
<proteinExistence type="predicted"/>
<gene>
    <name evidence="2" type="ORF">ACFS25_25025</name>
</gene>
<feature type="compositionally biased region" description="Polar residues" evidence="1">
    <location>
        <begin position="70"/>
        <end position="82"/>
    </location>
</feature>
<organism evidence="2 3">
    <name type="scientific">Spirosoma flavum</name>
    <dbReference type="NCBI Taxonomy" id="2048557"/>
    <lineage>
        <taxon>Bacteria</taxon>
        <taxon>Pseudomonadati</taxon>
        <taxon>Bacteroidota</taxon>
        <taxon>Cytophagia</taxon>
        <taxon>Cytophagales</taxon>
        <taxon>Cytophagaceae</taxon>
        <taxon>Spirosoma</taxon>
    </lineage>
</organism>
<feature type="region of interest" description="Disordered" evidence="1">
    <location>
        <begin position="57"/>
        <end position="82"/>
    </location>
</feature>
<accession>A0ABW6ARL9</accession>
<comment type="caution">
    <text evidence="2">The sequence shown here is derived from an EMBL/GenBank/DDBJ whole genome shotgun (WGS) entry which is preliminary data.</text>
</comment>
<dbReference type="Proteomes" id="UP001597512">
    <property type="component" value="Unassembled WGS sequence"/>
</dbReference>